<dbReference type="EMBL" id="OC922306">
    <property type="protein sequence ID" value="CAD7654077.1"/>
    <property type="molecule type" value="Genomic_DNA"/>
</dbReference>
<keyword evidence="1" id="KW-0812">Transmembrane</keyword>
<accession>A0A7R9M870</accession>
<keyword evidence="3" id="KW-1185">Reference proteome</keyword>
<dbReference type="EMBL" id="CAJPVJ010007481">
    <property type="protein sequence ID" value="CAG2171264.1"/>
    <property type="molecule type" value="Genomic_DNA"/>
</dbReference>
<proteinExistence type="predicted"/>
<keyword evidence="1" id="KW-1133">Transmembrane helix</keyword>
<reference evidence="2" key="1">
    <citation type="submission" date="2020-11" db="EMBL/GenBank/DDBJ databases">
        <authorList>
            <person name="Tran Van P."/>
        </authorList>
    </citation>
    <scope>NUCLEOTIDE SEQUENCE</scope>
</reference>
<sequence length="428" mass="48991">MSYEMINTRGKGTGVYTHLHYNLTCEPAHRNDRLCLTHGLVVFERLSHIYFNANTTQLRDSYRPFFVWTSTQSHRQHTHELRIQFTVDDMMVTARDDYVRTIRLTMFNYNDYTKDSLLKEFTFDTNIEEALRKSEARVDVLQVSNITNPSNSVIRESISREKAFRSENQLTFANKYRQMSGKNTTIQVGGQVGGIMWNIFSADIRANFEHGIYAQYTNYTERTGTTTTSAEHVFKFTREITVNPYESVEYSAYLSIVKDLTLPYRAVNHLSVTGPLNYRNSCLSSVEAAMYVWAHTGLTSITLVEDNRVAVPVEGRYVTTFGVRWVFRVRPHVYHTYFALHMGLSAVILVLSAFLVISLVYIWILKRKLRDTRSPQKLQCIDGTGLIKNNQGTGIANNATGQKFGVDTLMRVLNHAGTTKITDKDSSV</sequence>
<dbReference type="Proteomes" id="UP000728032">
    <property type="component" value="Unassembled WGS sequence"/>
</dbReference>
<evidence type="ECO:0000256" key="1">
    <source>
        <dbReference type="SAM" id="Phobius"/>
    </source>
</evidence>
<feature type="transmembrane region" description="Helical" evidence="1">
    <location>
        <begin position="338"/>
        <end position="364"/>
    </location>
</feature>
<name>A0A7R9M870_9ACAR</name>
<organism evidence="2">
    <name type="scientific">Oppiella nova</name>
    <dbReference type="NCBI Taxonomy" id="334625"/>
    <lineage>
        <taxon>Eukaryota</taxon>
        <taxon>Metazoa</taxon>
        <taxon>Ecdysozoa</taxon>
        <taxon>Arthropoda</taxon>
        <taxon>Chelicerata</taxon>
        <taxon>Arachnida</taxon>
        <taxon>Acari</taxon>
        <taxon>Acariformes</taxon>
        <taxon>Sarcoptiformes</taxon>
        <taxon>Oribatida</taxon>
        <taxon>Brachypylina</taxon>
        <taxon>Oppioidea</taxon>
        <taxon>Oppiidae</taxon>
        <taxon>Oppiella</taxon>
    </lineage>
</organism>
<gene>
    <name evidence="2" type="ORF">ONB1V03_LOCUS10727</name>
</gene>
<evidence type="ECO:0000313" key="3">
    <source>
        <dbReference type="Proteomes" id="UP000728032"/>
    </source>
</evidence>
<keyword evidence="1" id="KW-0472">Membrane</keyword>
<evidence type="ECO:0000313" key="2">
    <source>
        <dbReference type="EMBL" id="CAD7654077.1"/>
    </source>
</evidence>
<dbReference type="AlphaFoldDB" id="A0A7R9M870"/>
<protein>
    <submittedName>
        <fullName evidence="2">Uncharacterized protein</fullName>
    </submittedName>
</protein>